<evidence type="ECO:0000256" key="11">
    <source>
        <dbReference type="ARBA" id="ARBA00023136"/>
    </source>
</evidence>
<keyword evidence="6 12" id="KW-0109">Calcium transport</keyword>
<comment type="function">
    <text evidence="12">Vacuolar cation/proton exchanger (CAX). Translocates Ca(2+) and other metal ions into vacuoles using the proton gradient formed by H(+)-ATPase and H(+)-pyrophosphatase.</text>
</comment>
<feature type="transmembrane region" description="Helical" evidence="12">
    <location>
        <begin position="160"/>
        <end position="185"/>
    </location>
</feature>
<dbReference type="GO" id="GO:0030026">
    <property type="term" value="P:intracellular manganese ion homeostasis"/>
    <property type="evidence" value="ECO:0007669"/>
    <property type="project" value="UniProtKB-ARBA"/>
</dbReference>
<dbReference type="GO" id="GO:0006874">
    <property type="term" value="P:intracellular calcium ion homeostasis"/>
    <property type="evidence" value="ECO:0007669"/>
    <property type="project" value="UniProtKB-ARBA"/>
</dbReference>
<name>A0AAN9QQP1_CANGL</name>
<evidence type="ECO:0000256" key="10">
    <source>
        <dbReference type="ARBA" id="ARBA00023065"/>
    </source>
</evidence>
<keyword evidence="7 12" id="KW-0812">Transmembrane</keyword>
<proteinExistence type="inferred from homology"/>
<keyword evidence="5 12" id="KW-0926">Vacuole</keyword>
<dbReference type="InterPro" id="IPR044880">
    <property type="entry name" value="NCX_ion-bd_dom_sf"/>
</dbReference>
<gene>
    <name evidence="14" type="ORF">VNO77_20559</name>
</gene>
<feature type="transmembrane region" description="Helical" evidence="12">
    <location>
        <begin position="68"/>
        <end position="90"/>
    </location>
</feature>
<dbReference type="Pfam" id="PF01699">
    <property type="entry name" value="Na_Ca_ex"/>
    <property type="match status" value="2"/>
</dbReference>
<dbReference type="EMBL" id="JAYMYQ010000004">
    <property type="protein sequence ID" value="KAK7339873.1"/>
    <property type="molecule type" value="Genomic_DNA"/>
</dbReference>
<keyword evidence="15" id="KW-1185">Reference proteome</keyword>
<keyword evidence="3 12" id="KW-0813">Transport</keyword>
<evidence type="ECO:0000313" key="15">
    <source>
        <dbReference type="Proteomes" id="UP001367508"/>
    </source>
</evidence>
<protein>
    <recommendedName>
        <fullName evidence="12">Vacuolar cation/proton exchanger</fullName>
    </recommendedName>
</protein>
<comment type="subcellular location">
    <subcellularLocation>
        <location evidence="1">Vacuole membrane</location>
        <topology evidence="1">Multi-pass membrane protein</topology>
    </subcellularLocation>
</comment>
<dbReference type="GO" id="GO:0009705">
    <property type="term" value="C:plant-type vacuole membrane"/>
    <property type="evidence" value="ECO:0007669"/>
    <property type="project" value="UniProtKB-ARBA"/>
</dbReference>
<feature type="transmembrane region" description="Helical" evidence="12">
    <location>
        <begin position="96"/>
        <end position="115"/>
    </location>
</feature>
<feature type="domain" description="Sodium/calcium exchanger membrane region" evidence="13">
    <location>
        <begin position="96"/>
        <end position="253"/>
    </location>
</feature>
<dbReference type="GO" id="GO:0006882">
    <property type="term" value="P:intracellular zinc ion homeostasis"/>
    <property type="evidence" value="ECO:0007669"/>
    <property type="project" value="UniProtKB-ARBA"/>
</dbReference>
<evidence type="ECO:0000256" key="7">
    <source>
        <dbReference type="ARBA" id="ARBA00022692"/>
    </source>
</evidence>
<dbReference type="GO" id="GO:0010351">
    <property type="term" value="P:lithium ion transport"/>
    <property type="evidence" value="ECO:0007669"/>
    <property type="project" value="UniProtKB-ARBA"/>
</dbReference>
<evidence type="ECO:0000256" key="4">
    <source>
        <dbReference type="ARBA" id="ARBA00022449"/>
    </source>
</evidence>
<dbReference type="PANTHER" id="PTHR31503">
    <property type="entry name" value="VACUOLAR CALCIUM ION TRANSPORTER"/>
    <property type="match status" value="1"/>
</dbReference>
<feature type="transmembrane region" description="Helical" evidence="12">
    <location>
        <begin position="412"/>
        <end position="429"/>
    </location>
</feature>
<evidence type="ECO:0000256" key="5">
    <source>
        <dbReference type="ARBA" id="ARBA00022554"/>
    </source>
</evidence>
<feature type="transmembrane region" description="Helical" evidence="12">
    <location>
        <begin position="279"/>
        <end position="299"/>
    </location>
</feature>
<evidence type="ECO:0000313" key="14">
    <source>
        <dbReference type="EMBL" id="KAK7339873.1"/>
    </source>
</evidence>
<dbReference type="NCBIfam" id="TIGR00378">
    <property type="entry name" value="cax"/>
    <property type="match status" value="1"/>
</dbReference>
<evidence type="ECO:0000256" key="6">
    <source>
        <dbReference type="ARBA" id="ARBA00022568"/>
    </source>
</evidence>
<dbReference type="FunFam" id="1.20.1420.30:FF:000020">
    <property type="entry name" value="Vacuolar cation/proton exchanger"/>
    <property type="match status" value="1"/>
</dbReference>
<feature type="transmembrane region" description="Helical" evidence="12">
    <location>
        <begin position="197"/>
        <end position="215"/>
    </location>
</feature>
<dbReference type="GO" id="GO:0055062">
    <property type="term" value="P:phosphate ion homeostasis"/>
    <property type="evidence" value="ECO:0007669"/>
    <property type="project" value="UniProtKB-ARBA"/>
</dbReference>
<dbReference type="FunFam" id="1.20.1420.30:FF:000008">
    <property type="entry name" value="Vacuolar cation/proton exchanger"/>
    <property type="match status" value="1"/>
</dbReference>
<dbReference type="InterPro" id="IPR004837">
    <property type="entry name" value="NaCa_Exmemb"/>
</dbReference>
<dbReference type="PANTHER" id="PTHR31503:SF86">
    <property type="entry name" value="VACUOLAR CATION_PROTON EXCHANGER"/>
    <property type="match status" value="1"/>
</dbReference>
<feature type="transmembrane region" description="Helical" evidence="12">
    <location>
        <begin position="354"/>
        <end position="375"/>
    </location>
</feature>
<feature type="transmembrane region" description="Helical" evidence="12">
    <location>
        <begin position="127"/>
        <end position="148"/>
    </location>
</feature>
<feature type="domain" description="Sodium/calcium exchanger membrane region" evidence="13">
    <location>
        <begin position="284"/>
        <end position="422"/>
    </location>
</feature>
<evidence type="ECO:0000259" key="13">
    <source>
        <dbReference type="Pfam" id="PF01699"/>
    </source>
</evidence>
<evidence type="ECO:0000256" key="2">
    <source>
        <dbReference type="ARBA" id="ARBA00008248"/>
    </source>
</evidence>
<feature type="transmembrane region" description="Helical" evidence="12">
    <location>
        <begin position="319"/>
        <end position="342"/>
    </location>
</feature>
<dbReference type="GO" id="GO:0061993">
    <property type="term" value="C:calcium:proton antiporter complex"/>
    <property type="evidence" value="ECO:0007669"/>
    <property type="project" value="UniProtKB-ARBA"/>
</dbReference>
<keyword evidence="9 12" id="KW-1133">Transmembrane helix</keyword>
<feature type="transmembrane region" description="Helical" evidence="12">
    <location>
        <begin position="235"/>
        <end position="253"/>
    </location>
</feature>
<evidence type="ECO:0000256" key="12">
    <source>
        <dbReference type="RuleBase" id="RU365028"/>
    </source>
</evidence>
<dbReference type="Proteomes" id="UP001367508">
    <property type="component" value="Unassembled WGS sequence"/>
</dbReference>
<dbReference type="GO" id="GO:0015369">
    <property type="term" value="F:calcium:proton antiporter activity"/>
    <property type="evidence" value="ECO:0007669"/>
    <property type="project" value="UniProtKB-UniRule"/>
</dbReference>
<evidence type="ECO:0000256" key="9">
    <source>
        <dbReference type="ARBA" id="ARBA00022989"/>
    </source>
</evidence>
<comment type="caution">
    <text evidence="14">The sequence shown here is derived from an EMBL/GenBank/DDBJ whole genome shotgun (WGS) entry which is preliminary data.</text>
</comment>
<comment type="similarity">
    <text evidence="2">Belongs to the Ca(2+):cation antiporter (CaCA) (TC 2.A.19) family. Cation/proton exchanger (CAX) subfamily.</text>
</comment>
<evidence type="ECO:0000256" key="3">
    <source>
        <dbReference type="ARBA" id="ARBA00022448"/>
    </source>
</evidence>
<dbReference type="InterPro" id="IPR004713">
    <property type="entry name" value="CaH_exchang"/>
</dbReference>
<keyword evidence="10 12" id="KW-0406">Ion transport</keyword>
<evidence type="ECO:0000256" key="8">
    <source>
        <dbReference type="ARBA" id="ARBA00022837"/>
    </source>
</evidence>
<reference evidence="14 15" key="1">
    <citation type="submission" date="2024-01" db="EMBL/GenBank/DDBJ databases">
        <title>The genomes of 5 underutilized Papilionoideae crops provide insights into root nodulation and disease resistanc.</title>
        <authorList>
            <person name="Jiang F."/>
        </authorList>
    </citation>
    <scope>NUCLEOTIDE SEQUENCE [LARGE SCALE GENOMIC DNA]</scope>
    <source>
        <strain evidence="14">LVBAO_FW01</strain>
        <tissue evidence="14">Leaves</tissue>
    </source>
</reference>
<keyword evidence="8 12" id="KW-0106">Calcium</keyword>
<sequence length="470" mass="51498">MGSQQQEPWLLEDGKIKVLTKEMRHGHGRSRPIHNMSSSSLRKKSDRTLVSKVPCALLRNILANFQEVILGTKLSILFPAIPAAIIAQFYSLGRPWVFILSLLGLTPLAERVSFLTEQVAFYTGPTVGGLLNATCGNVTELIIAIFALSTNKIAVVKYSLLGSILSNLLLVLGTSLLCGGIANISVEQKYDRRQADVNSLMLLLALLCHLLPMLFNYSAASDALTAEPSLHLSRASSIVMLVAYLAYLIFQLWTHRSLFEAEADDEDCNNGSEEEEAVIGFWSGFAWLVGMTVFIAWLSEYVVDTIEDASDSWGLSVSFLSIILLPIVGNAAEHAGAIIFAFKNKLDISLGVALGSATQIAMFVVPLCVIVSWIMGIKMDLNFNLLETGSLALAIIATSFTLQDGSSHYMKGLILLLCYFVIGACFFVQRTPLNQVDRLVGFGIFLSLPEMKNDGIQTHMQIQWIGFCFI</sequence>
<dbReference type="AlphaFoldDB" id="A0AAN9QQP1"/>
<organism evidence="14 15">
    <name type="scientific">Canavalia gladiata</name>
    <name type="common">Sword bean</name>
    <name type="synonym">Dolichos gladiatus</name>
    <dbReference type="NCBI Taxonomy" id="3824"/>
    <lineage>
        <taxon>Eukaryota</taxon>
        <taxon>Viridiplantae</taxon>
        <taxon>Streptophyta</taxon>
        <taxon>Embryophyta</taxon>
        <taxon>Tracheophyta</taxon>
        <taxon>Spermatophyta</taxon>
        <taxon>Magnoliopsida</taxon>
        <taxon>eudicotyledons</taxon>
        <taxon>Gunneridae</taxon>
        <taxon>Pentapetalae</taxon>
        <taxon>rosids</taxon>
        <taxon>fabids</taxon>
        <taxon>Fabales</taxon>
        <taxon>Fabaceae</taxon>
        <taxon>Papilionoideae</taxon>
        <taxon>50 kb inversion clade</taxon>
        <taxon>NPAAA clade</taxon>
        <taxon>indigoferoid/millettioid clade</taxon>
        <taxon>Phaseoleae</taxon>
        <taxon>Canavalia</taxon>
    </lineage>
</organism>
<dbReference type="GO" id="GO:0010119">
    <property type="term" value="P:regulation of stomatal movement"/>
    <property type="evidence" value="ECO:0007669"/>
    <property type="project" value="UniProtKB-ARBA"/>
</dbReference>
<keyword evidence="4 12" id="KW-0050">Antiport</keyword>
<comment type="caution">
    <text evidence="12">Lacks conserved residue(s) required for the propagation of feature annotation.</text>
</comment>
<accession>A0AAN9QQP1</accession>
<evidence type="ECO:0000256" key="1">
    <source>
        <dbReference type="ARBA" id="ARBA00004128"/>
    </source>
</evidence>
<dbReference type="NCBIfam" id="TIGR00846">
    <property type="entry name" value="caca2"/>
    <property type="match status" value="1"/>
</dbReference>
<keyword evidence="11 12" id="KW-0472">Membrane</keyword>
<dbReference type="InterPro" id="IPR004798">
    <property type="entry name" value="CAX-like"/>
</dbReference>
<dbReference type="Gene3D" id="1.20.1420.30">
    <property type="entry name" value="NCX, central ion-binding region"/>
    <property type="match status" value="2"/>
</dbReference>